<dbReference type="RefSeq" id="WP_083514134.1">
    <property type="nucleotide sequence ID" value="NZ_LJYG01000047.1"/>
</dbReference>
<gene>
    <name evidence="1" type="ORF">AOQ71_11935</name>
</gene>
<evidence type="ECO:0000313" key="2">
    <source>
        <dbReference type="Proteomes" id="UP000051936"/>
    </source>
</evidence>
<organism evidence="1 2">
    <name type="scientific">Bradyrhizobium manausense</name>
    <dbReference type="NCBI Taxonomy" id="989370"/>
    <lineage>
        <taxon>Bacteria</taxon>
        <taxon>Pseudomonadati</taxon>
        <taxon>Pseudomonadota</taxon>
        <taxon>Alphaproteobacteria</taxon>
        <taxon>Hyphomicrobiales</taxon>
        <taxon>Nitrobacteraceae</taxon>
        <taxon>Bradyrhizobium</taxon>
    </lineage>
</organism>
<accession>A0A0R3DXE9</accession>
<comment type="caution">
    <text evidence="1">The sequence shown here is derived from an EMBL/GenBank/DDBJ whole genome shotgun (WGS) entry which is preliminary data.</text>
</comment>
<sequence length="74" mass="8381">MKDEPVVLFPGMLKPLRLARVYGFLVERNDGLYHPGGNQPVCSMPLARRMVEGGWLMKRGLRYEPTEQGLHAAE</sequence>
<name>A0A0R3DXE9_9BRAD</name>
<proteinExistence type="predicted"/>
<reference evidence="1 2" key="1">
    <citation type="submission" date="2015-09" db="EMBL/GenBank/DDBJ databases">
        <title>Draft Genome Sequence of Bradyrhizobium manausense Strain BR 3351T, a Novel Symbiotic Nitrogen-Fixing Alphaproteobacterium Isolated from Brazilian Amazon Rain Forest.</title>
        <authorList>
            <person name="De Araujo J.L."/>
            <person name="Zilli J.E."/>
        </authorList>
    </citation>
    <scope>NUCLEOTIDE SEQUENCE [LARGE SCALE GENOMIC DNA]</scope>
    <source>
        <strain evidence="1 2">BR3351</strain>
    </source>
</reference>
<keyword evidence="2" id="KW-1185">Reference proteome</keyword>
<protein>
    <submittedName>
        <fullName evidence="1">Uncharacterized protein</fullName>
    </submittedName>
</protein>
<evidence type="ECO:0000313" key="1">
    <source>
        <dbReference type="EMBL" id="KRQ14601.1"/>
    </source>
</evidence>
<dbReference type="Proteomes" id="UP000051936">
    <property type="component" value="Unassembled WGS sequence"/>
</dbReference>
<dbReference type="EMBL" id="LJYG01000047">
    <property type="protein sequence ID" value="KRQ14601.1"/>
    <property type="molecule type" value="Genomic_DNA"/>
</dbReference>
<dbReference type="OrthoDB" id="8254162at2"/>
<dbReference type="AlphaFoldDB" id="A0A0R3DXE9"/>